<dbReference type="PANTHER" id="PTHR45084:SF1">
    <property type="entry name" value="ERAD-ASSOCIATED E3 UBIQUITIN-PROTEIN LIGASE COMPONENT HRD3A-RELATED"/>
    <property type="match status" value="1"/>
</dbReference>
<evidence type="ECO:0000313" key="2">
    <source>
        <dbReference type="EMBL" id="KAL2642270.1"/>
    </source>
</evidence>
<dbReference type="InterPro" id="IPR044623">
    <property type="entry name" value="HRD3"/>
</dbReference>
<keyword evidence="1" id="KW-0812">Transmembrane</keyword>
<accession>A0ABD1Z3C1</accession>
<name>A0ABD1Z3C1_9MARC</name>
<evidence type="ECO:0000256" key="1">
    <source>
        <dbReference type="SAM" id="Phobius"/>
    </source>
</evidence>
<dbReference type="PANTHER" id="PTHR45084">
    <property type="entry name" value="ERAD-ASSOCIATED E3 UBIQUITIN-PROTEIN LIGASE COMPONENT HRD3A-RELATED"/>
    <property type="match status" value="1"/>
</dbReference>
<keyword evidence="3" id="KW-1185">Reference proteome</keyword>
<organism evidence="2 3">
    <name type="scientific">Riccia fluitans</name>
    <dbReference type="NCBI Taxonomy" id="41844"/>
    <lineage>
        <taxon>Eukaryota</taxon>
        <taxon>Viridiplantae</taxon>
        <taxon>Streptophyta</taxon>
        <taxon>Embryophyta</taxon>
        <taxon>Marchantiophyta</taxon>
        <taxon>Marchantiopsida</taxon>
        <taxon>Marchantiidae</taxon>
        <taxon>Marchantiales</taxon>
        <taxon>Ricciaceae</taxon>
        <taxon>Riccia</taxon>
    </lineage>
</organism>
<comment type="caution">
    <text evidence="2">The sequence shown here is derived from an EMBL/GenBank/DDBJ whole genome shotgun (WGS) entry which is preliminary data.</text>
</comment>
<protein>
    <submittedName>
        <fullName evidence="2">Uncharacterized protein</fullName>
    </submittedName>
</protein>
<keyword evidence="1" id="KW-0472">Membrane</keyword>
<feature type="transmembrane region" description="Helical" evidence="1">
    <location>
        <begin position="112"/>
        <end position="134"/>
    </location>
</feature>
<reference evidence="2 3" key="1">
    <citation type="submission" date="2024-09" db="EMBL/GenBank/DDBJ databases">
        <title>Chromosome-scale assembly of Riccia fluitans.</title>
        <authorList>
            <person name="Paukszto L."/>
            <person name="Sawicki J."/>
            <person name="Karawczyk K."/>
            <person name="Piernik-Szablinska J."/>
            <person name="Szczecinska M."/>
            <person name="Mazdziarz M."/>
        </authorList>
    </citation>
    <scope>NUCLEOTIDE SEQUENCE [LARGE SCALE GENOMIC DNA]</scope>
    <source>
        <strain evidence="2">Rf_01</strain>
        <tissue evidence="2">Aerial parts of the thallus</tissue>
    </source>
</reference>
<evidence type="ECO:0000313" key="3">
    <source>
        <dbReference type="Proteomes" id="UP001605036"/>
    </source>
</evidence>
<gene>
    <name evidence="2" type="ORF">R1flu_009857</name>
</gene>
<sequence length="136" mass="15243">MESRSSEYYKVLILGVVVVLLVCLRAASARSVILVLEDEALKEKDSDECQVENGFSLQLPQTTKLASTAMASFRSSKEAPLLEPVRLNDGSEESMEFKKLMNGGEDDDEFQFSLYIAYKGFALAMYRLGFIYYLGL</sequence>
<keyword evidence="1" id="KW-1133">Transmembrane helix</keyword>
<dbReference type="AlphaFoldDB" id="A0ABD1Z3C1"/>
<dbReference type="EMBL" id="JBHFFA010000002">
    <property type="protein sequence ID" value="KAL2642270.1"/>
    <property type="molecule type" value="Genomic_DNA"/>
</dbReference>
<dbReference type="Proteomes" id="UP001605036">
    <property type="component" value="Unassembled WGS sequence"/>
</dbReference>
<proteinExistence type="predicted"/>